<proteinExistence type="predicted"/>
<reference evidence="2 3" key="1">
    <citation type="submission" date="2018-06" db="EMBL/GenBank/DDBJ databases">
        <authorList>
            <consortium name="Pathogen Informatics"/>
            <person name="Doyle S."/>
        </authorList>
    </citation>
    <scope>NUCLEOTIDE SEQUENCE [LARGE SCALE GENOMIC DNA]</scope>
    <source>
        <strain evidence="2 3">NCTC10343</strain>
    </source>
</reference>
<evidence type="ECO:0000313" key="2">
    <source>
        <dbReference type="EMBL" id="SUA70369.1"/>
    </source>
</evidence>
<keyword evidence="1" id="KW-1133">Transmembrane helix</keyword>
<dbReference type="EMBL" id="UGSC01000001">
    <property type="protein sequence ID" value="SUA70369.1"/>
    <property type="molecule type" value="Genomic_DNA"/>
</dbReference>
<sequence length="91" mass="10108">MNNNQTSIVIKWIGLVCTIISVLLIIFSTLKDGVTWDVSLSMYSGMFFGGLSLMGISEIIRLIQSIKDKYVGLDENHPDSKQSADLNNKQV</sequence>
<dbReference type="AlphaFoldDB" id="A0A378Y1X7"/>
<feature type="transmembrane region" description="Helical" evidence="1">
    <location>
        <begin position="12"/>
        <end position="30"/>
    </location>
</feature>
<organism evidence="2 3">
    <name type="scientific">Paenibacillus polymyxa</name>
    <name type="common">Bacillus polymyxa</name>
    <dbReference type="NCBI Taxonomy" id="1406"/>
    <lineage>
        <taxon>Bacteria</taxon>
        <taxon>Bacillati</taxon>
        <taxon>Bacillota</taxon>
        <taxon>Bacilli</taxon>
        <taxon>Bacillales</taxon>
        <taxon>Paenibacillaceae</taxon>
        <taxon>Paenibacillus</taxon>
    </lineage>
</organism>
<gene>
    <name evidence="2" type="ORF">NCTC10343_03240</name>
</gene>
<evidence type="ECO:0000256" key="1">
    <source>
        <dbReference type="SAM" id="Phobius"/>
    </source>
</evidence>
<accession>A0A378Y1X7</accession>
<dbReference type="Proteomes" id="UP000254400">
    <property type="component" value="Unassembled WGS sequence"/>
</dbReference>
<feature type="transmembrane region" description="Helical" evidence="1">
    <location>
        <begin position="42"/>
        <end position="60"/>
    </location>
</feature>
<evidence type="ECO:0000313" key="3">
    <source>
        <dbReference type="Proteomes" id="UP000254400"/>
    </source>
</evidence>
<keyword evidence="1" id="KW-0812">Transmembrane</keyword>
<name>A0A378Y1X7_PAEPO</name>
<dbReference type="GeneID" id="93346593"/>
<keyword evidence="1" id="KW-0472">Membrane</keyword>
<protein>
    <submittedName>
        <fullName evidence="2">Uncharacterized protein</fullName>
    </submittedName>
</protein>
<dbReference type="RefSeq" id="WP_019687764.1">
    <property type="nucleotide sequence ID" value="NZ_CP036496.1"/>
</dbReference>